<reference evidence="1" key="2">
    <citation type="journal article" date="2023" name="BMC Genomics">
        <title>Pest status, molecular evolution, and epigenetic factors derived from the genome assembly of Frankliniella fusca, a thysanopteran phytovirus vector.</title>
        <authorList>
            <person name="Catto M.A."/>
            <person name="Labadie P.E."/>
            <person name="Jacobson A.L."/>
            <person name="Kennedy G.G."/>
            <person name="Srinivasan R."/>
            <person name="Hunt B.G."/>
        </authorList>
    </citation>
    <scope>NUCLEOTIDE SEQUENCE</scope>
    <source>
        <strain evidence="1">PL_HMW_Pooled</strain>
    </source>
</reference>
<evidence type="ECO:0000313" key="2">
    <source>
        <dbReference type="Proteomes" id="UP001219518"/>
    </source>
</evidence>
<evidence type="ECO:0000313" key="1">
    <source>
        <dbReference type="EMBL" id="KAK3931780.1"/>
    </source>
</evidence>
<accession>A0AAE1I2K7</accession>
<comment type="caution">
    <text evidence="1">The sequence shown here is derived from an EMBL/GenBank/DDBJ whole genome shotgun (WGS) entry which is preliminary data.</text>
</comment>
<dbReference type="Proteomes" id="UP001219518">
    <property type="component" value="Unassembled WGS sequence"/>
</dbReference>
<gene>
    <name evidence="1" type="ORF">KUF71_008999</name>
</gene>
<dbReference type="AlphaFoldDB" id="A0AAE1I2K7"/>
<sequence>MSSTCVLTACRKRASLGMNLLRCKKTIFANFCSREQSQAAWLRSDRVNKKGVVPVEVAPLPFSSLQLHRDEYEAQLKYKPVSSKSQPVKI</sequence>
<protein>
    <submittedName>
        <fullName evidence="1">Transaldolase</fullName>
    </submittedName>
</protein>
<dbReference type="EMBL" id="JAHWGI010001430">
    <property type="protein sequence ID" value="KAK3931780.1"/>
    <property type="molecule type" value="Genomic_DNA"/>
</dbReference>
<name>A0AAE1I2K7_9NEOP</name>
<organism evidence="1 2">
    <name type="scientific">Frankliniella fusca</name>
    <dbReference type="NCBI Taxonomy" id="407009"/>
    <lineage>
        <taxon>Eukaryota</taxon>
        <taxon>Metazoa</taxon>
        <taxon>Ecdysozoa</taxon>
        <taxon>Arthropoda</taxon>
        <taxon>Hexapoda</taxon>
        <taxon>Insecta</taxon>
        <taxon>Pterygota</taxon>
        <taxon>Neoptera</taxon>
        <taxon>Paraneoptera</taxon>
        <taxon>Thysanoptera</taxon>
        <taxon>Terebrantia</taxon>
        <taxon>Thripoidea</taxon>
        <taxon>Thripidae</taxon>
        <taxon>Frankliniella</taxon>
    </lineage>
</organism>
<proteinExistence type="predicted"/>
<reference evidence="1" key="1">
    <citation type="submission" date="2021-07" db="EMBL/GenBank/DDBJ databases">
        <authorList>
            <person name="Catto M.A."/>
            <person name="Jacobson A."/>
            <person name="Kennedy G."/>
            <person name="Labadie P."/>
            <person name="Hunt B.G."/>
            <person name="Srinivasan R."/>
        </authorList>
    </citation>
    <scope>NUCLEOTIDE SEQUENCE</scope>
    <source>
        <strain evidence="1">PL_HMW_Pooled</strain>
        <tissue evidence="1">Head</tissue>
    </source>
</reference>
<keyword evidence="2" id="KW-1185">Reference proteome</keyword>